<keyword evidence="6" id="KW-0134">Cell wall</keyword>
<comment type="similarity">
    <text evidence="4">In the C-terminal section; belongs to the pectinesterase family.</text>
</comment>
<evidence type="ECO:0000256" key="12">
    <source>
        <dbReference type="ARBA" id="ARBA00023316"/>
    </source>
</evidence>
<keyword evidence="11" id="KW-0325">Glycoprotein</keyword>
<evidence type="ECO:0000256" key="4">
    <source>
        <dbReference type="ARBA" id="ARBA00007786"/>
    </source>
</evidence>
<sequence length="537" mass="59635">MAVNIIFLVCLFSFAVVSSAGVFHHGNAHVSVSKSSPIRHACQATRFPQLCETSLVLPPNPNPTTIQMIQSAISVSKDHLKKAQSMVADVSDSVTADVNHTSVVLFCVEMLSFSEYRMELVRDALTKGKIKDARAWMSAVHGYQKSSWGALKRINDAMPIAHVMSSLDTLEQISSNALSMMVAYDNHGENTASWTPPKTERDGFYEGRPGRKPELRFKGGVPTNLKVDVTVCKDHIECTYKTVQEAVNAAPVNSARRFVIRIRSGVYREIVRVAIEKKNVMFWGEGMGKTIITGSLNVHQPGIHTFNSPTVGVLGDGFMARDLTIENTAGSDGHQAVAFRSDSDMSVIENCEFIGNQDTLCSNSLRQFYKNCRIQGNVDFIFGTSASVFQDCLLLIAPRTSNPEKGDNNVITAHGRTDPAESTGFVFHNCIINGTEEYMRHYNKNLQVHNNYLGRPWKEYSRTVFIDCSIEKLVSPEGWTPWSGDIGLKTLFYGEFGNTGRGSDVSKRVPWSTQIPPQFVHTYSVENFIQGDEWIPK</sequence>
<dbReference type="InterPro" id="IPR000070">
    <property type="entry name" value="Pectinesterase_cat"/>
</dbReference>
<dbReference type="GO" id="GO:0004857">
    <property type="term" value="F:enzyme inhibitor activity"/>
    <property type="evidence" value="ECO:0007669"/>
    <property type="project" value="InterPro"/>
</dbReference>
<dbReference type="UniPathway" id="UPA00545">
    <property type="reaction ID" value="UER00823"/>
</dbReference>
<keyword evidence="15" id="KW-0732">Signal</keyword>
<dbReference type="OrthoDB" id="2019149at2759"/>
<feature type="domain" description="Pectinesterase inhibitor" evidence="16">
    <location>
        <begin position="33"/>
        <end position="180"/>
    </location>
</feature>
<reference evidence="17" key="1">
    <citation type="submission" date="2019-09" db="EMBL/GenBank/DDBJ databases">
        <title>Draft genome information of white flower Hibiscus syriacus.</title>
        <authorList>
            <person name="Kim Y.-M."/>
        </authorList>
    </citation>
    <scope>NUCLEOTIDE SEQUENCE [LARGE SCALE GENOMIC DNA]</scope>
    <source>
        <strain evidence="17">YM2019G1</strain>
    </source>
</reference>
<gene>
    <name evidence="17" type="ORF">F3Y22_tig00014773pilonHSYRG00044</name>
</gene>
<evidence type="ECO:0000256" key="10">
    <source>
        <dbReference type="ARBA" id="ARBA00023157"/>
    </source>
</evidence>
<comment type="similarity">
    <text evidence="3">In the N-terminal section; belongs to the PMEI family.</text>
</comment>
<keyword evidence="10" id="KW-1015">Disulfide bond</keyword>
<dbReference type="EMBL" id="VEPZ02000586">
    <property type="protein sequence ID" value="KAE8721946.1"/>
    <property type="molecule type" value="Genomic_DNA"/>
</dbReference>
<evidence type="ECO:0000256" key="13">
    <source>
        <dbReference type="ARBA" id="ARBA00047928"/>
    </source>
</evidence>
<keyword evidence="18" id="KW-1185">Reference proteome</keyword>
<dbReference type="GO" id="GO:0045490">
    <property type="term" value="P:pectin catabolic process"/>
    <property type="evidence" value="ECO:0007669"/>
    <property type="project" value="UniProtKB-UniPathway"/>
</dbReference>
<comment type="caution">
    <text evidence="17">The sequence shown here is derived from an EMBL/GenBank/DDBJ whole genome shotgun (WGS) entry which is preliminary data.</text>
</comment>
<dbReference type="Pfam" id="PF01095">
    <property type="entry name" value="Pectinesterase"/>
    <property type="match status" value="1"/>
</dbReference>
<accession>A0A6A3BZ39</accession>
<keyword evidence="9" id="KW-0063">Aspartyl esterase</keyword>
<dbReference type="EC" id="3.1.1.11" evidence="5"/>
<evidence type="ECO:0000256" key="5">
    <source>
        <dbReference type="ARBA" id="ARBA00013229"/>
    </source>
</evidence>
<evidence type="ECO:0000313" key="17">
    <source>
        <dbReference type="EMBL" id="KAE8721946.1"/>
    </source>
</evidence>
<dbReference type="Gene3D" id="2.160.20.10">
    <property type="entry name" value="Single-stranded right-handed beta-helix, Pectin lyase-like"/>
    <property type="match status" value="1"/>
</dbReference>
<dbReference type="Gene3D" id="1.20.140.40">
    <property type="entry name" value="Invertase/pectin methylesterase inhibitor family protein"/>
    <property type="match status" value="1"/>
</dbReference>
<comment type="function">
    <text evidence="14">Acts in the modification of cell walls via demethylesterification of cell wall pectin.</text>
</comment>
<keyword evidence="7" id="KW-0964">Secreted</keyword>
<dbReference type="PANTHER" id="PTHR31707">
    <property type="entry name" value="PECTINESTERASE"/>
    <property type="match status" value="1"/>
</dbReference>
<dbReference type="GO" id="GO:0042545">
    <property type="term" value="P:cell wall modification"/>
    <property type="evidence" value="ECO:0007669"/>
    <property type="project" value="InterPro"/>
</dbReference>
<evidence type="ECO:0000256" key="14">
    <source>
        <dbReference type="ARBA" id="ARBA00057335"/>
    </source>
</evidence>
<evidence type="ECO:0000256" key="11">
    <source>
        <dbReference type="ARBA" id="ARBA00023180"/>
    </source>
</evidence>
<dbReference type="InterPro" id="IPR006501">
    <property type="entry name" value="Pectinesterase_inhib_dom"/>
</dbReference>
<evidence type="ECO:0000313" key="18">
    <source>
        <dbReference type="Proteomes" id="UP000436088"/>
    </source>
</evidence>
<organism evidence="17 18">
    <name type="scientific">Hibiscus syriacus</name>
    <name type="common">Rose of Sharon</name>
    <dbReference type="NCBI Taxonomy" id="106335"/>
    <lineage>
        <taxon>Eukaryota</taxon>
        <taxon>Viridiplantae</taxon>
        <taxon>Streptophyta</taxon>
        <taxon>Embryophyta</taxon>
        <taxon>Tracheophyta</taxon>
        <taxon>Spermatophyta</taxon>
        <taxon>Magnoliopsida</taxon>
        <taxon>eudicotyledons</taxon>
        <taxon>Gunneridae</taxon>
        <taxon>Pentapetalae</taxon>
        <taxon>rosids</taxon>
        <taxon>malvids</taxon>
        <taxon>Malvales</taxon>
        <taxon>Malvaceae</taxon>
        <taxon>Malvoideae</taxon>
        <taxon>Hibiscus</taxon>
    </lineage>
</organism>
<dbReference type="FunFam" id="1.20.140.40:FF:000021">
    <property type="entry name" value="Probable pectinesterase/pectinesterase inhibitor 51"/>
    <property type="match status" value="1"/>
</dbReference>
<dbReference type="InterPro" id="IPR012334">
    <property type="entry name" value="Pectin_lyas_fold"/>
</dbReference>
<evidence type="ECO:0000256" key="8">
    <source>
        <dbReference type="ARBA" id="ARBA00022801"/>
    </source>
</evidence>
<evidence type="ECO:0000256" key="7">
    <source>
        <dbReference type="ARBA" id="ARBA00022525"/>
    </source>
</evidence>
<dbReference type="CDD" id="cd15798">
    <property type="entry name" value="PMEI-like_3"/>
    <property type="match status" value="1"/>
</dbReference>
<evidence type="ECO:0000256" key="1">
    <source>
        <dbReference type="ARBA" id="ARBA00004191"/>
    </source>
</evidence>
<dbReference type="InterPro" id="IPR011050">
    <property type="entry name" value="Pectin_lyase_fold/virulence"/>
</dbReference>
<keyword evidence="12" id="KW-0961">Cell wall biogenesis/degradation</keyword>
<dbReference type="Proteomes" id="UP000436088">
    <property type="component" value="Unassembled WGS sequence"/>
</dbReference>
<dbReference type="SMART" id="SM00856">
    <property type="entry name" value="PMEI"/>
    <property type="match status" value="1"/>
</dbReference>
<evidence type="ECO:0000256" key="3">
    <source>
        <dbReference type="ARBA" id="ARBA00006027"/>
    </source>
</evidence>
<keyword evidence="8" id="KW-0378">Hydrolase</keyword>
<dbReference type="InterPro" id="IPR035513">
    <property type="entry name" value="Invertase/methylesterase_inhib"/>
</dbReference>
<proteinExistence type="inferred from homology"/>
<evidence type="ECO:0000256" key="9">
    <source>
        <dbReference type="ARBA" id="ARBA00023085"/>
    </source>
</evidence>
<protein>
    <recommendedName>
        <fullName evidence="5">pectinesterase</fullName>
        <ecNumber evidence="5">3.1.1.11</ecNumber>
    </recommendedName>
</protein>
<comment type="catalytic activity">
    <reaction evidence="13">
        <text>[(1-&gt;4)-alpha-D-galacturonosyl methyl ester](n) + n H2O = [(1-&gt;4)-alpha-D-galacturonosyl](n) + n methanol + n H(+)</text>
        <dbReference type="Rhea" id="RHEA:22380"/>
        <dbReference type="Rhea" id="RHEA-COMP:14570"/>
        <dbReference type="Rhea" id="RHEA-COMP:14573"/>
        <dbReference type="ChEBI" id="CHEBI:15377"/>
        <dbReference type="ChEBI" id="CHEBI:15378"/>
        <dbReference type="ChEBI" id="CHEBI:17790"/>
        <dbReference type="ChEBI" id="CHEBI:140522"/>
        <dbReference type="ChEBI" id="CHEBI:140523"/>
        <dbReference type="EC" id="3.1.1.11"/>
    </reaction>
</comment>
<feature type="chain" id="PRO_5025591298" description="pectinesterase" evidence="15">
    <location>
        <begin position="21"/>
        <end position="537"/>
    </location>
</feature>
<evidence type="ECO:0000256" key="6">
    <source>
        <dbReference type="ARBA" id="ARBA00022512"/>
    </source>
</evidence>
<dbReference type="AlphaFoldDB" id="A0A6A3BZ39"/>
<feature type="signal peptide" evidence="15">
    <location>
        <begin position="1"/>
        <end position="20"/>
    </location>
</feature>
<evidence type="ECO:0000256" key="15">
    <source>
        <dbReference type="SAM" id="SignalP"/>
    </source>
</evidence>
<evidence type="ECO:0000259" key="16">
    <source>
        <dbReference type="SMART" id="SM00856"/>
    </source>
</evidence>
<comment type="subcellular location">
    <subcellularLocation>
        <location evidence="1">Secreted</location>
        <location evidence="1">Cell wall</location>
    </subcellularLocation>
</comment>
<dbReference type="GO" id="GO:0030599">
    <property type="term" value="F:pectinesterase activity"/>
    <property type="evidence" value="ECO:0007669"/>
    <property type="project" value="UniProtKB-EC"/>
</dbReference>
<dbReference type="SUPFAM" id="SSF51126">
    <property type="entry name" value="Pectin lyase-like"/>
    <property type="match status" value="1"/>
</dbReference>
<dbReference type="Pfam" id="PF04043">
    <property type="entry name" value="PMEI"/>
    <property type="match status" value="1"/>
</dbReference>
<dbReference type="FunFam" id="2.160.20.10:FF:000029">
    <property type="entry name" value="Pectinesterase 4"/>
    <property type="match status" value="1"/>
</dbReference>
<dbReference type="SUPFAM" id="SSF101148">
    <property type="entry name" value="Plant invertase/pectin methylesterase inhibitor"/>
    <property type="match status" value="1"/>
</dbReference>
<name>A0A6A3BZ39_HIBSY</name>
<comment type="pathway">
    <text evidence="2">Glycan metabolism; pectin degradation; 2-dehydro-3-deoxy-D-gluconate from pectin: step 1/5.</text>
</comment>
<evidence type="ECO:0000256" key="2">
    <source>
        <dbReference type="ARBA" id="ARBA00005184"/>
    </source>
</evidence>